<dbReference type="Gene3D" id="2.60.40.10">
    <property type="entry name" value="Immunoglobulins"/>
    <property type="match status" value="1"/>
</dbReference>
<accession>A0A1F8GQK9</accession>
<feature type="domain" description="PKD/Chitinase" evidence="2">
    <location>
        <begin position="673"/>
        <end position="751"/>
    </location>
</feature>
<gene>
    <name evidence="3" type="ORF">A3A33_03055</name>
</gene>
<organism evidence="3 4">
    <name type="scientific">Candidatus Yanofskybacteria bacterium RIFCSPLOWO2_01_FULL_49_25</name>
    <dbReference type="NCBI Taxonomy" id="1802701"/>
    <lineage>
        <taxon>Bacteria</taxon>
        <taxon>Candidatus Yanofskyibacteriota</taxon>
    </lineage>
</organism>
<dbReference type="STRING" id="1802701.A3A33_03055"/>
<dbReference type="InterPro" id="IPR022409">
    <property type="entry name" value="PKD/Chitinase_dom"/>
</dbReference>
<reference evidence="3 4" key="1">
    <citation type="journal article" date="2016" name="Nat. Commun.">
        <title>Thousands of microbial genomes shed light on interconnected biogeochemical processes in an aquifer system.</title>
        <authorList>
            <person name="Anantharaman K."/>
            <person name="Brown C.T."/>
            <person name="Hug L.A."/>
            <person name="Sharon I."/>
            <person name="Castelle C.J."/>
            <person name="Probst A.J."/>
            <person name="Thomas B.C."/>
            <person name="Singh A."/>
            <person name="Wilkins M.J."/>
            <person name="Karaoz U."/>
            <person name="Brodie E.L."/>
            <person name="Williams K.H."/>
            <person name="Hubbard S.S."/>
            <person name="Banfield J.F."/>
        </authorList>
    </citation>
    <scope>NUCLEOTIDE SEQUENCE [LARGE SCALE GENOMIC DNA]</scope>
</reference>
<dbReference type="Pfam" id="PF07705">
    <property type="entry name" value="CARDB"/>
    <property type="match status" value="1"/>
</dbReference>
<evidence type="ECO:0000313" key="4">
    <source>
        <dbReference type="Proteomes" id="UP000179047"/>
    </source>
</evidence>
<dbReference type="Proteomes" id="UP000179047">
    <property type="component" value="Unassembled WGS sequence"/>
</dbReference>
<feature type="domain" description="PKD/Chitinase" evidence="2">
    <location>
        <begin position="922"/>
        <end position="1003"/>
    </location>
</feature>
<dbReference type="InterPro" id="IPR013783">
    <property type="entry name" value="Ig-like_fold"/>
</dbReference>
<feature type="compositionally biased region" description="Pro residues" evidence="1">
    <location>
        <begin position="1437"/>
        <end position="1457"/>
    </location>
</feature>
<dbReference type="EMBL" id="MGKP01000028">
    <property type="protein sequence ID" value="OGN27705.1"/>
    <property type="molecule type" value="Genomic_DNA"/>
</dbReference>
<protein>
    <recommendedName>
        <fullName evidence="2">PKD/Chitinase domain-containing protein</fullName>
    </recommendedName>
</protein>
<dbReference type="SUPFAM" id="SSF49299">
    <property type="entry name" value="PKD domain"/>
    <property type="match status" value="1"/>
</dbReference>
<feature type="region of interest" description="Disordered" evidence="1">
    <location>
        <begin position="1434"/>
        <end position="1464"/>
    </location>
</feature>
<comment type="caution">
    <text evidence="3">The sequence shown here is derived from an EMBL/GenBank/DDBJ whole genome shotgun (WGS) entry which is preliminary data.</text>
</comment>
<proteinExistence type="predicted"/>
<evidence type="ECO:0000259" key="2">
    <source>
        <dbReference type="SMART" id="SM00089"/>
    </source>
</evidence>
<feature type="domain" description="PKD/Chitinase" evidence="2">
    <location>
        <begin position="505"/>
        <end position="585"/>
    </location>
</feature>
<evidence type="ECO:0000313" key="3">
    <source>
        <dbReference type="EMBL" id="OGN27705.1"/>
    </source>
</evidence>
<evidence type="ECO:0000256" key="1">
    <source>
        <dbReference type="SAM" id="MobiDB-lite"/>
    </source>
</evidence>
<dbReference type="InterPro" id="IPR035986">
    <property type="entry name" value="PKD_dom_sf"/>
</dbReference>
<sequence length="1599" mass="165943">MAERSILRTPLNSRFGNEFAQIKTSAAALQSNWAGFTSKSGAVASSLRQLAQALETTEFSKPPVAVLEVSLDNKTFSDSVTVVRGQPTTLYFSAAKSSDPDGWTSQGGVSQGGKCQLNADLNKVYAFLPLPPKSDQLASIFEAGKSFLSKFLTFPSVAQAAVSAPSPTFSGLLAGLRVVRASDSKTISNAKFGIEFPGGDGIIRLVLGQESQERHGNLMKQVFSGETIKATIMILNPSPKSVDYKLFPVGAGKSELSIIKMIWKLDLNNDGAIDNVDRYSMSYNNIYISNDIGRTFYFDSPALPAGNHKLTFCLINENNCLSNFVFSVIPVPKGNIEVRATLDGKPYSGPLNYSLYGVSQIVFPNSGSSVPAVHQNNKLGIYTLDRGASLSNSRLISTTPAGSQVLSQDGQTIVFTVNFVSNPPDVSLSVSPSGTVDPGPVNISWSSQRAASCTASGAWSGQKAASGSESVNVQPGSSNQFVLTCSNAGGSFSRSVSVRAYPALSVTVLPSKPSLLTGQSFYWLSSVVGGRGGYSYSWSGDDGLSGSGSPLNKIYSTPGTKSGRVNVRSGSQTAEASATVSVAAPQPTVNLTINNSVSPGTVDPGAVPVRWSSGNAASCAASGGWSGDKPISGSENIALLPSSSNSFAISCNGPGGSVSKIINVNVWPKLGAEVMARPNPIERNQQATWSVNSVGGRGTYSYSWSGTDGVSGSSQAVTKSYAASGTKLGKVRVTSGSQFVEVYSSLAVLPAVGVETRAAPNPAFIDVDNVAWNSMPVGGAGSFIYSWAGDDNLSGATQSLTKVYQRAGEKRGTVTVTSGQASASASAVASLKVPPPPTVDVKVNGGDGSLEVDAGFVAVSWSTTNAVDCAASGAWSGVKSATSGSERVNVAAGTTNAFVMSCKNAGGSASDSVTATVYQPLSASVFISPNIALTGDTVSLTANAVGGKPNSYSYLWSGDENLSGIAKSVSKIYSASGLKKVIAEVTSGAQKTRVSASVTINTPPPALDLSSDKTTVSFGDSIKLTWRSQNASRCAAAGSWSGAKSASGSEDITPVFENDGVSLTYVLSCVGPGGSVSKSAQVQASLPKPTVDIKANGSDGPVEAEYEESVTLSWTSQKSYICLINGAAVHSSGSKSSGSLTNSRSFSIQCSGPGGTVSDSVEVKLPVLPTIDIRVNGQRDSITIPYNSAATISWTSTEANSCSISPSTWTGTSGSNSTGDLTYAKTYTATCRGRGGIASQSVYVKVLPKDRTTFDESFDRVISDPASPSACNFNQQYTFIDPPGTYTYQVLRIRDRTGVISSVAYATIHVVEPADIIVSNPPALTSGSLIQGQTLTFQASVQNSGSYTAQSTIGGQTISGVFKIDFNGDGTINRTLSTNAFAVLEQGAETTLTSASLTNIPAGTHKVTFCADSVNAVFESNDDNNCSTQSFTVAAQPAPPTLPPPPPPPPAPPPAPTSSPESVFVPIGTFQPDFTLENSSDLIINPTLPVGTTVLDKPYIASVNIKVIPFDGFSAPIALSVNKEEISPSLPSGTVFQFSNPTLAEDQYSSGSTFSVTVPTGTEQGLYAIPIIAEGGGTRRVHIMELRVLIKIPIFREVF</sequence>
<dbReference type="InterPro" id="IPR011635">
    <property type="entry name" value="CARDB"/>
</dbReference>
<name>A0A1F8GQK9_9BACT</name>
<feature type="domain" description="PKD/Chitinase" evidence="2">
    <location>
        <begin position="755"/>
        <end position="836"/>
    </location>
</feature>
<dbReference type="SMART" id="SM00089">
    <property type="entry name" value="PKD"/>
    <property type="match status" value="4"/>
</dbReference>